<feature type="region of interest" description="Disordered" evidence="3">
    <location>
        <begin position="150"/>
        <end position="447"/>
    </location>
</feature>
<dbReference type="CDD" id="cd12148">
    <property type="entry name" value="fungal_TF_MHR"/>
    <property type="match status" value="1"/>
</dbReference>
<name>A0A8H3TVU9_9TREE</name>
<feature type="domain" description="Zn(2)-C6 fungal-type" evidence="4">
    <location>
        <begin position="106"/>
        <end position="148"/>
    </location>
</feature>
<dbReference type="AlphaFoldDB" id="A0A8H3TVU9"/>
<dbReference type="InterPro" id="IPR007219">
    <property type="entry name" value="XnlR_reg_dom"/>
</dbReference>
<evidence type="ECO:0000256" key="3">
    <source>
        <dbReference type="SAM" id="MobiDB-lite"/>
    </source>
</evidence>
<dbReference type="Gene3D" id="4.10.240.10">
    <property type="entry name" value="Zn(2)-C6 fungal-type DNA-binding domain"/>
    <property type="match status" value="1"/>
</dbReference>
<feature type="compositionally biased region" description="Basic and acidic residues" evidence="3">
    <location>
        <begin position="159"/>
        <end position="170"/>
    </location>
</feature>
<dbReference type="InterPro" id="IPR001138">
    <property type="entry name" value="Zn2Cys6_DnaBD"/>
</dbReference>
<keyword evidence="6" id="KW-1185">Reference proteome</keyword>
<dbReference type="OrthoDB" id="1708823at2759"/>
<gene>
    <name evidence="5" type="ORF">NliqN6_4406</name>
</gene>
<organism evidence="5 6">
    <name type="scientific">Naganishia liquefaciens</name>
    <dbReference type="NCBI Taxonomy" id="104408"/>
    <lineage>
        <taxon>Eukaryota</taxon>
        <taxon>Fungi</taxon>
        <taxon>Dikarya</taxon>
        <taxon>Basidiomycota</taxon>
        <taxon>Agaricomycotina</taxon>
        <taxon>Tremellomycetes</taxon>
        <taxon>Filobasidiales</taxon>
        <taxon>Filobasidiaceae</taxon>
        <taxon>Naganishia</taxon>
    </lineage>
</organism>
<feature type="compositionally biased region" description="Polar residues" evidence="3">
    <location>
        <begin position="27"/>
        <end position="87"/>
    </location>
</feature>
<feature type="region of interest" description="Disordered" evidence="3">
    <location>
        <begin position="1"/>
        <end position="136"/>
    </location>
</feature>
<evidence type="ECO:0000313" key="5">
    <source>
        <dbReference type="EMBL" id="GHJ88004.1"/>
    </source>
</evidence>
<evidence type="ECO:0000256" key="2">
    <source>
        <dbReference type="ARBA" id="ARBA00023242"/>
    </source>
</evidence>
<dbReference type="GO" id="GO:0008270">
    <property type="term" value="F:zinc ion binding"/>
    <property type="evidence" value="ECO:0007669"/>
    <property type="project" value="InterPro"/>
</dbReference>
<dbReference type="Proteomes" id="UP000620104">
    <property type="component" value="Unassembled WGS sequence"/>
</dbReference>
<accession>A0A8H3TVU9</accession>
<comment type="caution">
    <text evidence="5">The sequence shown here is derived from an EMBL/GenBank/DDBJ whole genome shotgun (WGS) entry which is preliminary data.</text>
</comment>
<dbReference type="GO" id="GO:0000981">
    <property type="term" value="F:DNA-binding transcription factor activity, RNA polymerase II-specific"/>
    <property type="evidence" value="ECO:0007669"/>
    <property type="project" value="InterPro"/>
</dbReference>
<feature type="compositionally biased region" description="Basic and acidic residues" evidence="3">
    <location>
        <begin position="101"/>
        <end position="110"/>
    </location>
</feature>
<dbReference type="EMBL" id="BLZA01000024">
    <property type="protein sequence ID" value="GHJ88004.1"/>
    <property type="molecule type" value="Genomic_DNA"/>
</dbReference>
<dbReference type="PANTHER" id="PTHR46910:SF40">
    <property type="entry name" value="ZN(II)2CYS6 TRANSCRIPTION FACTOR (EUROFUNG)"/>
    <property type="match status" value="1"/>
</dbReference>
<evidence type="ECO:0000259" key="4">
    <source>
        <dbReference type="PROSITE" id="PS50048"/>
    </source>
</evidence>
<dbReference type="GO" id="GO:0006351">
    <property type="term" value="P:DNA-templated transcription"/>
    <property type="evidence" value="ECO:0007669"/>
    <property type="project" value="InterPro"/>
</dbReference>
<dbReference type="CDD" id="cd00067">
    <property type="entry name" value="GAL4"/>
    <property type="match status" value="1"/>
</dbReference>
<reference evidence="5" key="1">
    <citation type="submission" date="2020-07" db="EMBL/GenBank/DDBJ databases">
        <title>Draft Genome Sequence of a Deep-Sea Yeast, Naganishia (Cryptococcus) liquefaciens strain N6.</title>
        <authorList>
            <person name="Han Y.W."/>
            <person name="Kajitani R."/>
            <person name="Morimoto H."/>
            <person name="Parhat M."/>
            <person name="Tsubouchi H."/>
            <person name="Bakenova O."/>
            <person name="Ogata M."/>
            <person name="Argunhan B."/>
            <person name="Aoki R."/>
            <person name="Kajiwara S."/>
            <person name="Itoh T."/>
            <person name="Iwasaki H."/>
        </authorList>
    </citation>
    <scope>NUCLEOTIDE SEQUENCE</scope>
    <source>
        <strain evidence="5">N6</strain>
    </source>
</reference>
<feature type="compositionally biased region" description="Basic and acidic residues" evidence="3">
    <location>
        <begin position="177"/>
        <end position="193"/>
    </location>
</feature>
<dbReference type="InterPro" id="IPR050987">
    <property type="entry name" value="AtrR-like"/>
</dbReference>
<keyword evidence="1" id="KW-0479">Metal-binding</keyword>
<dbReference type="PANTHER" id="PTHR46910">
    <property type="entry name" value="TRANSCRIPTION FACTOR PDR1"/>
    <property type="match status" value="1"/>
</dbReference>
<feature type="compositionally biased region" description="Polar residues" evidence="3">
    <location>
        <begin position="1"/>
        <end position="20"/>
    </location>
</feature>
<dbReference type="PROSITE" id="PS50048">
    <property type="entry name" value="ZN2_CY6_FUNGAL_2"/>
    <property type="match status" value="1"/>
</dbReference>
<feature type="compositionally biased region" description="Basic and acidic residues" evidence="3">
    <location>
        <begin position="397"/>
        <end position="406"/>
    </location>
</feature>
<dbReference type="SUPFAM" id="SSF57701">
    <property type="entry name" value="Zn2/Cys6 DNA-binding domain"/>
    <property type="match status" value="1"/>
</dbReference>
<sequence length="857" mass="93791">MQPTSPAIPTTTTTDENSVADSKRSAVGTQNPVARTGNEPSVMSKSPVRPTTNLQQGPISTGTQPATHENTIATHGESAKSNSNIDGNGSGKAASPEEEGDKGRRPCDMCRKRKIKCTPLDESESTTNPESSNVRCRGCNNLDIPCTYLYVNKRPGRPSKKDRDEAERTGVKKPATKPKEKKAQTTAMDRPRDAPTTVAAAGTVDQKTGSALGQAYPPVPYQQFQQPTPPQPPSHKPFGGSPSGTSYRPTKRARTDSQSQDPAVPQVYDESSFAWTPGLSIGSFGDPGTGEFGADEFAARGRSRSGGREGAGELFGMGNASGSAQQQQQQQRSGGESSLQPFVPNFAGFSVGKADERGYGQLAGFESQGQGHGHAQAYAPPRIGPQGEFYAGPSRQEYAHPEESNHQRPSSISSHLSSSQPGRPFPPNDPSAHDSTGKISNAPLPPRPQIEDVTSWSSISFFISLHLRYQHCIMPILHKPTFNSDLALRLDRKDEQFRAFLLSLVAYVICQVPRSKMIGYFTQQELEALQSRCRAASRLLQDRQRTCNTLTRICTYILDYFYSQTVGDTITATMLLSQGARLAYCLGLHEPTPVGANGEKIDHVALQLRRRIFFQLYNTDKTDASSGMQILMNDFEGVPPYPLCVDDELITTEGNLPQPVNRPSYMTGFVANVQLMQILSECMRRHRTYQTAPMDTDVYAVLMWIERAQTQMRQIIQNLPDVLGPNPPQGTTAPSDQTEVFATQRANLLITAVSAEFALLDLKAMADPNHDIAPERELVGREMYSLLSSIPVEHLAANGESMRGKVLRIIIALLSNSASPEFWNQHVRDWWEIYSKVQFVQMIPMNVDSLLAGGNGS</sequence>
<evidence type="ECO:0000313" key="6">
    <source>
        <dbReference type="Proteomes" id="UP000620104"/>
    </source>
</evidence>
<keyword evidence="2" id="KW-0539">Nucleus</keyword>
<dbReference type="GO" id="GO:0003677">
    <property type="term" value="F:DNA binding"/>
    <property type="evidence" value="ECO:0007669"/>
    <property type="project" value="InterPro"/>
</dbReference>
<dbReference type="Pfam" id="PF04082">
    <property type="entry name" value="Fungal_trans"/>
    <property type="match status" value="1"/>
</dbReference>
<feature type="compositionally biased region" description="Low complexity" evidence="3">
    <location>
        <begin position="410"/>
        <end position="419"/>
    </location>
</feature>
<dbReference type="InterPro" id="IPR036864">
    <property type="entry name" value="Zn2-C6_fun-type_DNA-bd_sf"/>
</dbReference>
<evidence type="ECO:0000256" key="1">
    <source>
        <dbReference type="ARBA" id="ARBA00022723"/>
    </source>
</evidence>
<feature type="compositionally biased region" description="Low complexity" evidence="3">
    <location>
        <begin position="316"/>
        <end position="340"/>
    </location>
</feature>
<protein>
    <recommendedName>
        <fullName evidence="4">Zn(2)-C6 fungal-type domain-containing protein</fullName>
    </recommendedName>
</protein>
<proteinExistence type="predicted"/>